<accession>A0A820P6Q4</accession>
<dbReference type="InterPro" id="IPR001128">
    <property type="entry name" value="Cyt_P450"/>
</dbReference>
<comment type="caution">
    <text evidence="2">The sequence shown here is derived from an EMBL/GenBank/DDBJ whole genome shotgun (WGS) entry which is preliminary data.</text>
</comment>
<dbReference type="SUPFAM" id="SSF48264">
    <property type="entry name" value="Cytochrome P450"/>
    <property type="match status" value="1"/>
</dbReference>
<name>A0A820P6Q4_9BILA</name>
<dbReference type="GO" id="GO:0016705">
    <property type="term" value="F:oxidoreductase activity, acting on paired donors, with incorporation or reduction of molecular oxygen"/>
    <property type="evidence" value="ECO:0007669"/>
    <property type="project" value="InterPro"/>
</dbReference>
<evidence type="ECO:0000313" key="2">
    <source>
        <dbReference type="EMBL" id="CAF4399096.1"/>
    </source>
</evidence>
<dbReference type="Proteomes" id="UP000663844">
    <property type="component" value="Unassembled WGS sequence"/>
</dbReference>
<proteinExistence type="inferred from homology"/>
<evidence type="ECO:0000256" key="1">
    <source>
        <dbReference type="ARBA" id="ARBA00010617"/>
    </source>
</evidence>
<gene>
    <name evidence="2" type="ORF">OXD698_LOCUS51360</name>
</gene>
<dbReference type="Gene3D" id="1.10.630.10">
    <property type="entry name" value="Cytochrome P450"/>
    <property type="match status" value="1"/>
</dbReference>
<dbReference type="GO" id="GO:0004497">
    <property type="term" value="F:monooxygenase activity"/>
    <property type="evidence" value="ECO:0007669"/>
    <property type="project" value="InterPro"/>
</dbReference>
<organism evidence="2 3">
    <name type="scientific">Adineta steineri</name>
    <dbReference type="NCBI Taxonomy" id="433720"/>
    <lineage>
        <taxon>Eukaryota</taxon>
        <taxon>Metazoa</taxon>
        <taxon>Spiralia</taxon>
        <taxon>Gnathifera</taxon>
        <taxon>Rotifera</taxon>
        <taxon>Eurotatoria</taxon>
        <taxon>Bdelloidea</taxon>
        <taxon>Adinetida</taxon>
        <taxon>Adinetidae</taxon>
        <taxon>Adineta</taxon>
    </lineage>
</organism>
<dbReference type="Pfam" id="PF00067">
    <property type="entry name" value="p450"/>
    <property type="match status" value="1"/>
</dbReference>
<dbReference type="GO" id="GO:0020037">
    <property type="term" value="F:heme binding"/>
    <property type="evidence" value="ECO:0007669"/>
    <property type="project" value="InterPro"/>
</dbReference>
<comment type="similarity">
    <text evidence="1">Belongs to the cytochrome P450 family.</text>
</comment>
<protein>
    <submittedName>
        <fullName evidence="2">Uncharacterized protein</fullName>
    </submittedName>
</protein>
<evidence type="ECO:0000313" key="3">
    <source>
        <dbReference type="Proteomes" id="UP000663844"/>
    </source>
</evidence>
<reference evidence="2" key="1">
    <citation type="submission" date="2021-02" db="EMBL/GenBank/DDBJ databases">
        <authorList>
            <person name="Nowell W R."/>
        </authorList>
    </citation>
    <scope>NUCLEOTIDE SEQUENCE</scope>
</reference>
<dbReference type="EMBL" id="CAJOAZ010026213">
    <property type="protein sequence ID" value="CAF4399096.1"/>
    <property type="molecule type" value="Genomic_DNA"/>
</dbReference>
<dbReference type="AlphaFoldDB" id="A0A820P6Q4"/>
<sequence>MHPIVIQVLNRECMEYTRIVSSFILGSLIQVDLHSINFNQDLWGFQPVDKFHPERHLDKRHPLANMGFGAGPR</sequence>
<dbReference type="GO" id="GO:0005506">
    <property type="term" value="F:iron ion binding"/>
    <property type="evidence" value="ECO:0007669"/>
    <property type="project" value="InterPro"/>
</dbReference>
<dbReference type="InterPro" id="IPR036396">
    <property type="entry name" value="Cyt_P450_sf"/>
</dbReference>